<accession>A0A549SXH4</accession>
<feature type="transmembrane region" description="Helical" evidence="1">
    <location>
        <begin position="12"/>
        <end position="35"/>
    </location>
</feature>
<feature type="transmembrane region" description="Helical" evidence="1">
    <location>
        <begin position="83"/>
        <end position="106"/>
    </location>
</feature>
<dbReference type="AlphaFoldDB" id="A0A549SXH4"/>
<gene>
    <name evidence="2" type="ORF">FM996_09720</name>
</gene>
<feature type="transmembrane region" description="Helical" evidence="1">
    <location>
        <begin position="156"/>
        <end position="174"/>
    </location>
</feature>
<reference evidence="2 3" key="1">
    <citation type="submission" date="2019-07" db="EMBL/GenBank/DDBJ databases">
        <title>Ln-dependent methylotrophs.</title>
        <authorList>
            <person name="Tani A."/>
        </authorList>
    </citation>
    <scope>NUCLEOTIDE SEQUENCE [LARGE SCALE GENOMIC DNA]</scope>
    <source>
        <strain evidence="2 3">SM89A</strain>
    </source>
</reference>
<evidence type="ECO:0000313" key="3">
    <source>
        <dbReference type="Proteomes" id="UP000316781"/>
    </source>
</evidence>
<evidence type="ECO:0000256" key="1">
    <source>
        <dbReference type="SAM" id="Phobius"/>
    </source>
</evidence>
<comment type="caution">
    <text evidence="2">The sequence shown here is derived from an EMBL/GenBank/DDBJ whole genome shotgun (WGS) entry which is preliminary data.</text>
</comment>
<keyword evidence="1" id="KW-0472">Membrane</keyword>
<protein>
    <submittedName>
        <fullName evidence="2">Uncharacterized protein</fullName>
    </submittedName>
</protein>
<sequence length="219" mass="24144">MTSFDLWTRYFSGWRLVTVIIMLSTLLSLGAVGAFPGVEGVRLIVSMTARASAIFFCLAFSASALHGISPTPWSRWQLRNRRYLGFAFAGLQTLHVVALISFATLAPASFETAVGGIVIGIFGIAGYITVVALALTSFEPTSKMLGPERWRTLHRSGSYFIWFILAVAFALHLLRAPSLIYANVEMAMLLASLVLRHIPRRRGSIQDDHSMTRRAVIHS</sequence>
<dbReference type="EMBL" id="VJMF01000039">
    <property type="protein sequence ID" value="TRL34332.1"/>
    <property type="molecule type" value="Genomic_DNA"/>
</dbReference>
<organism evidence="2 3">
    <name type="scientific">Methylosinus sporium</name>
    <dbReference type="NCBI Taxonomy" id="428"/>
    <lineage>
        <taxon>Bacteria</taxon>
        <taxon>Pseudomonadati</taxon>
        <taxon>Pseudomonadota</taxon>
        <taxon>Alphaproteobacteria</taxon>
        <taxon>Hyphomicrobiales</taxon>
        <taxon>Methylocystaceae</taxon>
        <taxon>Methylosinus</taxon>
    </lineage>
</organism>
<dbReference type="Proteomes" id="UP000316781">
    <property type="component" value="Unassembled WGS sequence"/>
</dbReference>
<name>A0A549SXH4_METSR</name>
<proteinExistence type="predicted"/>
<keyword evidence="1" id="KW-0812">Transmembrane</keyword>
<feature type="transmembrane region" description="Helical" evidence="1">
    <location>
        <begin position="112"/>
        <end position="135"/>
    </location>
</feature>
<evidence type="ECO:0000313" key="2">
    <source>
        <dbReference type="EMBL" id="TRL34332.1"/>
    </source>
</evidence>
<feature type="transmembrane region" description="Helical" evidence="1">
    <location>
        <begin position="41"/>
        <end position="62"/>
    </location>
</feature>
<keyword evidence="1" id="KW-1133">Transmembrane helix</keyword>
<dbReference type="RefSeq" id="WP_142862841.1">
    <property type="nucleotide sequence ID" value="NZ_VJMF01000039.1"/>
</dbReference>